<name>A0ABU1YDK3_9FLAO</name>
<protein>
    <submittedName>
        <fullName evidence="2">Iron-sulfur cluster repair di-iron protein</fullName>
    </submittedName>
</protein>
<comment type="caution">
    <text evidence="2">The sequence shown here is derived from an EMBL/GenBank/DDBJ whole genome shotgun (WGS) entry which is preliminary data.</text>
</comment>
<keyword evidence="3" id="KW-1185">Reference proteome</keyword>
<dbReference type="RefSeq" id="WP_310283899.1">
    <property type="nucleotide sequence ID" value="NZ_JAVDWQ010000021.1"/>
</dbReference>
<comment type="subcellular location">
    <subcellularLocation>
        <location evidence="1">Cytoplasm</location>
    </subcellularLocation>
</comment>
<gene>
    <name evidence="2" type="ORF">J2W48_004269</name>
</gene>
<accession>A0ABU1YDK3</accession>
<dbReference type="PANTHER" id="PTHR36438:SF1">
    <property type="entry name" value="IRON-SULFUR CLUSTER REPAIR PROTEIN YTFE"/>
    <property type="match status" value="1"/>
</dbReference>
<organism evidence="2 3">
    <name type="scientific">Flavobacterium piscis</name>
    <dbReference type="NCBI Taxonomy" id="1114874"/>
    <lineage>
        <taxon>Bacteria</taxon>
        <taxon>Pseudomonadati</taxon>
        <taxon>Bacteroidota</taxon>
        <taxon>Flavobacteriia</taxon>
        <taxon>Flavobacteriales</taxon>
        <taxon>Flavobacteriaceae</taxon>
        <taxon>Flavobacterium</taxon>
    </lineage>
</organism>
<dbReference type="Proteomes" id="UP001269081">
    <property type="component" value="Unassembled WGS sequence"/>
</dbReference>
<dbReference type="PANTHER" id="PTHR36438">
    <property type="entry name" value="IRON-SULFUR CLUSTER REPAIR PROTEIN YTFE"/>
    <property type="match status" value="1"/>
</dbReference>
<reference evidence="2 3" key="1">
    <citation type="submission" date="2023-07" db="EMBL/GenBank/DDBJ databases">
        <title>Sorghum-associated microbial communities from plants grown in Nebraska, USA.</title>
        <authorList>
            <person name="Schachtman D."/>
        </authorList>
    </citation>
    <scope>NUCLEOTIDE SEQUENCE [LARGE SCALE GENOMIC DNA]</scope>
    <source>
        <strain evidence="2 3">4129</strain>
    </source>
</reference>
<dbReference type="InterPro" id="IPR019903">
    <property type="entry name" value="RIC_family"/>
</dbReference>
<dbReference type="Gene3D" id="1.10.3910.10">
    <property type="entry name" value="SP0561-like"/>
    <property type="match status" value="1"/>
</dbReference>
<evidence type="ECO:0000313" key="3">
    <source>
        <dbReference type="Proteomes" id="UP001269081"/>
    </source>
</evidence>
<sequence length="152" mass="17486">MKLREEITIREYVAKDFRTAAVFSNYGIDFYCKGNRTIQEACDKKGHDPATTLNEINAVLNSKNDNSIDFKSRPLDLLADYIERTHQRYVEEKTQILLPFLDRLCSVHGVSHPELFAINELFAGCEGELAQLIKKEEQILFPFITKVQTNLC</sequence>
<evidence type="ECO:0000256" key="1">
    <source>
        <dbReference type="ARBA" id="ARBA00004496"/>
    </source>
</evidence>
<evidence type="ECO:0000313" key="2">
    <source>
        <dbReference type="EMBL" id="MDR7212312.1"/>
    </source>
</evidence>
<dbReference type="Pfam" id="PF04405">
    <property type="entry name" value="ScdA_N"/>
    <property type="match status" value="1"/>
</dbReference>
<dbReference type="InterPro" id="IPR038062">
    <property type="entry name" value="ScdA-like_N_sf"/>
</dbReference>
<dbReference type="EMBL" id="JAVDWQ010000021">
    <property type="protein sequence ID" value="MDR7212312.1"/>
    <property type="molecule type" value="Genomic_DNA"/>
</dbReference>
<proteinExistence type="predicted"/>